<dbReference type="EMBL" id="KZ819323">
    <property type="protein sequence ID" value="PWN22417.1"/>
    <property type="molecule type" value="Genomic_DNA"/>
</dbReference>
<feature type="compositionally biased region" description="Polar residues" evidence="5">
    <location>
        <begin position="49"/>
        <end position="68"/>
    </location>
</feature>
<feature type="region of interest" description="Disordered" evidence="5">
    <location>
        <begin position="543"/>
        <end position="684"/>
    </location>
</feature>
<proteinExistence type="predicted"/>
<comment type="subcellular location">
    <subcellularLocation>
        <location evidence="1">Nucleus</location>
    </subcellularLocation>
</comment>
<dbReference type="RefSeq" id="XP_025349577.1">
    <property type="nucleotide sequence ID" value="XM_025489306.1"/>
</dbReference>
<feature type="region of interest" description="Disordered" evidence="5">
    <location>
        <begin position="489"/>
        <end position="524"/>
    </location>
</feature>
<feature type="compositionally biased region" description="Basic and acidic residues" evidence="5">
    <location>
        <begin position="504"/>
        <end position="515"/>
    </location>
</feature>
<evidence type="ECO:0000313" key="8">
    <source>
        <dbReference type="Proteomes" id="UP000245942"/>
    </source>
</evidence>
<dbReference type="Proteomes" id="UP000245942">
    <property type="component" value="Unassembled WGS sequence"/>
</dbReference>
<evidence type="ECO:0000259" key="6">
    <source>
        <dbReference type="Pfam" id="PF10497"/>
    </source>
</evidence>
<reference evidence="7 8" key="1">
    <citation type="journal article" date="2018" name="Mol. Biol. Evol.">
        <title>Broad Genomic Sampling Reveals a Smut Pathogenic Ancestry of the Fungal Clade Ustilaginomycotina.</title>
        <authorList>
            <person name="Kijpornyongpan T."/>
            <person name="Mondo S.J."/>
            <person name="Barry K."/>
            <person name="Sandor L."/>
            <person name="Lee J."/>
            <person name="Lipzen A."/>
            <person name="Pangilinan J."/>
            <person name="LaButti K."/>
            <person name="Hainaut M."/>
            <person name="Henrissat B."/>
            <person name="Grigoriev I.V."/>
            <person name="Spatafora J.W."/>
            <person name="Aime M.C."/>
        </authorList>
    </citation>
    <scope>NUCLEOTIDE SEQUENCE [LARGE SCALE GENOMIC DNA]</scope>
    <source>
        <strain evidence="7 8">MCA 4718</strain>
    </source>
</reference>
<organism evidence="7 8">
    <name type="scientific">Pseudomicrostroma glucosiphilum</name>
    <dbReference type="NCBI Taxonomy" id="1684307"/>
    <lineage>
        <taxon>Eukaryota</taxon>
        <taxon>Fungi</taxon>
        <taxon>Dikarya</taxon>
        <taxon>Basidiomycota</taxon>
        <taxon>Ustilaginomycotina</taxon>
        <taxon>Exobasidiomycetes</taxon>
        <taxon>Microstromatales</taxon>
        <taxon>Microstromatales incertae sedis</taxon>
        <taxon>Pseudomicrostroma</taxon>
    </lineage>
</organism>
<evidence type="ECO:0000256" key="5">
    <source>
        <dbReference type="SAM" id="MobiDB-lite"/>
    </source>
</evidence>
<feature type="compositionally biased region" description="Low complexity" evidence="5">
    <location>
        <begin position="668"/>
        <end position="678"/>
    </location>
</feature>
<keyword evidence="4" id="KW-0539">Nucleus</keyword>
<accession>A0A316UB22</accession>
<feature type="compositionally biased region" description="Low complexity" evidence="5">
    <location>
        <begin position="288"/>
        <end position="305"/>
    </location>
</feature>
<protein>
    <recommendedName>
        <fullName evidence="6">Zinc-finger domain-containing protein</fullName>
    </recommendedName>
</protein>
<feature type="region of interest" description="Disordered" evidence="5">
    <location>
        <begin position="1"/>
        <end position="162"/>
    </location>
</feature>
<feature type="compositionally biased region" description="Polar residues" evidence="5">
    <location>
        <begin position="16"/>
        <end position="28"/>
    </location>
</feature>
<gene>
    <name evidence="7" type="ORF">BCV69DRAFT_143207</name>
</gene>
<keyword evidence="8" id="KW-1185">Reference proteome</keyword>
<dbReference type="OrthoDB" id="298344at2759"/>
<evidence type="ECO:0000256" key="2">
    <source>
        <dbReference type="ARBA" id="ARBA00023015"/>
    </source>
</evidence>
<evidence type="ECO:0000256" key="3">
    <source>
        <dbReference type="ARBA" id="ARBA00023163"/>
    </source>
</evidence>
<keyword evidence="3" id="KW-0804">Transcription</keyword>
<name>A0A316UB22_9BASI</name>
<feature type="compositionally biased region" description="Acidic residues" evidence="5">
    <location>
        <begin position="552"/>
        <end position="584"/>
    </location>
</feature>
<dbReference type="STRING" id="1684307.A0A316UB22"/>
<dbReference type="Pfam" id="PF10497">
    <property type="entry name" value="zf-4CXXC_R1"/>
    <property type="match status" value="1"/>
</dbReference>
<dbReference type="AlphaFoldDB" id="A0A316UB22"/>
<keyword evidence="2" id="KW-0805">Transcription regulation</keyword>
<evidence type="ECO:0000256" key="4">
    <source>
        <dbReference type="ARBA" id="ARBA00023242"/>
    </source>
</evidence>
<feature type="compositionally biased region" description="Basic residues" evidence="5">
    <location>
        <begin position="113"/>
        <end position="123"/>
    </location>
</feature>
<sequence length="812" mass="88633">MPAATPLSPSKAMRQSVLSFRPRTSSSLIEAIVLSDSEDEASSSKKRYTPSSTPAQASRSNGKQTHTTPPLDDRDEIDFTTPPLMPNSAGQTPAEEDDDDLSDPPPLGPKSPKQVKKLTKKRPSSGDSPAVRTNVSGGPSKKSKNETAKSSPGTSSVSTNDVKQTKKLAAWGDGPLCHHHRSACQTEMIRCTMMRPNGQRCALKYCDRALKTHYDESVENIMQKGQNESNVDVKEHEGGEKAPFYFKCPRCQDRCQCSLCRKKGGLAPLGGFKNRKDSMEVPLKADAGKAASPASPSTSSVSADKVNAKQKGSQSKTAATVRKTSAGEKKTLSQAKAKANATASSPSVSEAKIVRQTSLSRPLKAPTPVPAPELQVIDTILKPDNIWARIWIYETLVRFDFIKVPKATLSQLDKFDSWTHRQMQLLLERIVVAVAGLSNIHSNSAQPKAKTTRVVKAYREFGSDLKRGEPWLAAKDLCENVGALVPTLPHIERDLDDEGNNPGNDRDDTPADHEPTLLGSRLTRTRRAAEVRALERVKLQSLADYESMESSSSDEGELPSEDEGGEGDADSDREDWEQDDDEDAPPTRSSSRKGAQRGRVVSEGSRRSGRQRQTPSSVIADTAAAAAGQRKSSRQIVAISASDSASTSSDRSTATPAPDGDDAESKQAEATPPAETGPAPAPEMEEKIAIICGLLEAVMQTPEVAEELKAAAIRLPAIEKARQEELKEHEKEWEEIKKEIWTSAPSMIQADNFNKWKSQKEKKEKNFKMRILDTRVNAYKETEANKLRTGPLGVDADGRVYWQLTECKYDRP</sequence>
<dbReference type="InterPro" id="IPR018866">
    <property type="entry name" value="Znf-4CXXC_R1"/>
</dbReference>
<feature type="compositionally biased region" description="Low complexity" evidence="5">
    <location>
        <begin position="640"/>
        <end position="655"/>
    </location>
</feature>
<feature type="compositionally biased region" description="Polar residues" evidence="5">
    <location>
        <begin position="125"/>
        <end position="137"/>
    </location>
</feature>
<evidence type="ECO:0000256" key="1">
    <source>
        <dbReference type="ARBA" id="ARBA00004123"/>
    </source>
</evidence>
<feature type="domain" description="Zinc-finger" evidence="6">
    <location>
        <begin position="246"/>
        <end position="273"/>
    </location>
</feature>
<evidence type="ECO:0000313" key="7">
    <source>
        <dbReference type="EMBL" id="PWN22417.1"/>
    </source>
</evidence>
<dbReference type="GeneID" id="37011040"/>
<feature type="region of interest" description="Disordered" evidence="5">
    <location>
        <begin position="285"/>
        <end position="351"/>
    </location>
</feature>
<feature type="compositionally biased region" description="Polar residues" evidence="5">
    <location>
        <begin position="148"/>
        <end position="162"/>
    </location>
</feature>
<dbReference type="GO" id="GO:0005634">
    <property type="term" value="C:nucleus"/>
    <property type="evidence" value="ECO:0007669"/>
    <property type="project" value="UniProtKB-SubCell"/>
</dbReference>